<proteinExistence type="predicted"/>
<evidence type="ECO:0000313" key="1">
    <source>
        <dbReference type="EMBL" id="MBK7673712.1"/>
    </source>
</evidence>
<dbReference type="AlphaFoldDB" id="A0A935PWV5"/>
<name>A0A935PWV5_9PROT</name>
<dbReference type="Proteomes" id="UP000697998">
    <property type="component" value="Unassembled WGS sequence"/>
</dbReference>
<protein>
    <submittedName>
        <fullName evidence="1">TIGR03016 family PEP-CTERM system-associated outer membrane protein</fullName>
    </submittedName>
</protein>
<dbReference type="NCBIfam" id="TIGR03016">
    <property type="entry name" value="pepcterm_hypo_1"/>
    <property type="match status" value="1"/>
</dbReference>
<reference evidence="1 2" key="1">
    <citation type="submission" date="2020-10" db="EMBL/GenBank/DDBJ databases">
        <title>Connecting structure to function with the recovery of over 1000 high-quality activated sludge metagenome-assembled genomes encoding full-length rRNA genes using long-read sequencing.</title>
        <authorList>
            <person name="Singleton C.M."/>
            <person name="Petriglieri F."/>
            <person name="Kristensen J.M."/>
            <person name="Kirkegaard R.H."/>
            <person name="Michaelsen T.Y."/>
            <person name="Andersen M.H."/>
            <person name="Karst S.M."/>
            <person name="Dueholm M.S."/>
            <person name="Nielsen P.H."/>
            <person name="Albertsen M."/>
        </authorList>
    </citation>
    <scope>NUCLEOTIDE SEQUENCE [LARGE SCALE GENOMIC DNA]</scope>
    <source>
        <strain evidence="1">EsbW_18-Q3-R4-48_BATAC.285</strain>
    </source>
</reference>
<accession>A0A935PWV5</accession>
<comment type="caution">
    <text evidence="1">The sequence shown here is derived from an EMBL/GenBank/DDBJ whole genome shotgun (WGS) entry which is preliminary data.</text>
</comment>
<dbReference type="InterPro" id="IPR017467">
    <property type="entry name" value="CHP03016_PEP-CTERM"/>
</dbReference>
<organism evidence="1 2">
    <name type="scientific">Candidatus Accumulibacter proximus</name>
    <dbReference type="NCBI Taxonomy" id="2954385"/>
    <lineage>
        <taxon>Bacteria</taxon>
        <taxon>Pseudomonadati</taxon>
        <taxon>Pseudomonadota</taxon>
        <taxon>Betaproteobacteria</taxon>
        <taxon>Candidatus Accumulibacter</taxon>
    </lineage>
</organism>
<evidence type="ECO:0000313" key="2">
    <source>
        <dbReference type="Proteomes" id="UP000697998"/>
    </source>
</evidence>
<sequence length="489" mass="53094">MSVALEAHAESWRITPSIAVNETLTNNLFLTSTNRTSDLVTGITPGISIEGQGARASLRLNYGLTQNLYARESSQNNLQNALNAVGTLEAIENWFFIDASGTISQQLISAFGQTSPSDANINNNQTETAYYSISPYIRGRLLSSTEYLLRYTASTTSADSSAVSDTTTSQWLGRINGNTRWGPLSWSLDASSNSVQYDIGRDRNDTRYQLTLSYRLTPQFQFSLIAGRETNNLVSLEDETYSDSGYGFIWTPSPRTKLDARMTRRFFGNGYVVAFSHRMPRSLLSYTASRDVSYQPVGVGNTGQGSNYDAFYAIIAASNPGLAPDAIRAQVNQVLQGRGVPADGTVVNGALTNRPTLQKLQQLSYALLGARNTLTFSATESQQQPLGVVSGLTDDYSLANEVTQRGFGVIWGHQLTGRSSLSLSLNEQRSLAKGTNAVDTKTQGAYLFFTTQLSPKTQANIGARHVISDGGINADYTESALTGVLSHSF</sequence>
<gene>
    <name evidence="1" type="ORF">IPJ27_02525</name>
</gene>
<dbReference type="SUPFAM" id="SSF56935">
    <property type="entry name" value="Porins"/>
    <property type="match status" value="1"/>
</dbReference>
<dbReference type="EMBL" id="JADJMH010000001">
    <property type="protein sequence ID" value="MBK7673712.1"/>
    <property type="molecule type" value="Genomic_DNA"/>
</dbReference>